<protein>
    <submittedName>
        <fullName evidence="4">[heparan sulfate]-glucosamine 3-sulfotransferase 1</fullName>
    </submittedName>
</protein>
<dbReference type="Proteomes" id="UP000269883">
    <property type="component" value="Chromosome"/>
</dbReference>
<dbReference type="InterPro" id="IPR027417">
    <property type="entry name" value="P-loop_NTPase"/>
</dbReference>
<dbReference type="PANTHER" id="PTHR10605">
    <property type="entry name" value="HEPARAN SULFATE SULFOTRANSFERASE"/>
    <property type="match status" value="1"/>
</dbReference>
<evidence type="ECO:0000256" key="2">
    <source>
        <dbReference type="ARBA" id="ARBA00023180"/>
    </source>
</evidence>
<evidence type="ECO:0000313" key="4">
    <source>
        <dbReference type="EMBL" id="BBD09577.1"/>
    </source>
</evidence>
<dbReference type="AlphaFoldDB" id="A0A2Z6B232"/>
<sequence length="288" mass="32580">MTLPNFLIIGPPRCATTWLHAVLRTHPEIFLPEEKQLHFFDRQFDKGIAWYASHFSKAGPKHKAIGEVTPDYVGTPGTLERISKNLPNVQIILVYRDPIDRMFNHYALKIRSGSYSGTPSFIQAMESDAMLLRDSRYDNHLKRCESLFPKKSIYIANFQTFQTSPTDELHHIFTFLGVSTEHTPPSAIMNHQYAKDRPPSKSKALSTVMRTTRVLLEQMPGGNQLVRFLRGTGLIEQTHRLNSSEMKLTLSEHDREVALEQLGGASFHLSPKIGSTASQIIKTIAAPR</sequence>
<keyword evidence="5" id="KW-1185">Reference proteome</keyword>
<dbReference type="InterPro" id="IPR037359">
    <property type="entry name" value="NST/OST"/>
</dbReference>
<dbReference type="RefSeq" id="WP_126380609.1">
    <property type="nucleotide sequence ID" value="NZ_AP017378.1"/>
</dbReference>
<keyword evidence="2" id="KW-0325">Glycoprotein</keyword>
<dbReference type="Gene3D" id="3.40.50.300">
    <property type="entry name" value="P-loop containing nucleotide triphosphate hydrolases"/>
    <property type="match status" value="1"/>
</dbReference>
<dbReference type="EMBL" id="AP017378">
    <property type="protein sequence ID" value="BBD09577.1"/>
    <property type="molecule type" value="Genomic_DNA"/>
</dbReference>
<proteinExistence type="predicted"/>
<feature type="domain" description="Sulfotransferase" evidence="3">
    <location>
        <begin position="4"/>
        <end position="193"/>
    </location>
</feature>
<evidence type="ECO:0000313" key="5">
    <source>
        <dbReference type="Proteomes" id="UP000269883"/>
    </source>
</evidence>
<dbReference type="Pfam" id="PF00685">
    <property type="entry name" value="Sulfotransfer_1"/>
    <property type="match status" value="1"/>
</dbReference>
<keyword evidence="1 4" id="KW-0808">Transferase</keyword>
<accession>A0A2Z6B232</accession>
<dbReference type="SUPFAM" id="SSF52540">
    <property type="entry name" value="P-loop containing nucleoside triphosphate hydrolases"/>
    <property type="match status" value="1"/>
</dbReference>
<dbReference type="PANTHER" id="PTHR10605:SF56">
    <property type="entry name" value="BIFUNCTIONAL HEPARAN SULFATE N-DEACETYLASE_N-SULFOTRANSFERASE"/>
    <property type="match status" value="1"/>
</dbReference>
<dbReference type="OrthoDB" id="5317005at2"/>
<reference evidence="4 5" key="1">
    <citation type="journal article" date="2018" name="Sci. Adv.">
        <title>Multi-heme cytochromes provide a pathway for survival in energy-limited environments.</title>
        <authorList>
            <person name="Deng X."/>
            <person name="Dohmae N."/>
            <person name="Nealson K.H."/>
            <person name="Hashimoto K."/>
            <person name="Okamoto A."/>
        </authorList>
    </citation>
    <scope>NUCLEOTIDE SEQUENCE [LARGE SCALE GENOMIC DNA]</scope>
    <source>
        <strain evidence="4 5">IS5</strain>
    </source>
</reference>
<evidence type="ECO:0000256" key="1">
    <source>
        <dbReference type="ARBA" id="ARBA00022679"/>
    </source>
</evidence>
<dbReference type="KEGG" id="dfl:DFE_2851"/>
<dbReference type="InterPro" id="IPR000863">
    <property type="entry name" value="Sulfotransferase_dom"/>
</dbReference>
<evidence type="ECO:0000259" key="3">
    <source>
        <dbReference type="Pfam" id="PF00685"/>
    </source>
</evidence>
<name>A0A2Z6B232_9BACT</name>
<gene>
    <name evidence="4" type="ORF">DFE_2851</name>
</gene>
<dbReference type="GO" id="GO:0008146">
    <property type="term" value="F:sulfotransferase activity"/>
    <property type="evidence" value="ECO:0007669"/>
    <property type="project" value="InterPro"/>
</dbReference>
<organism evidence="4 5">
    <name type="scientific">Desulfovibrio ferrophilus</name>
    <dbReference type="NCBI Taxonomy" id="241368"/>
    <lineage>
        <taxon>Bacteria</taxon>
        <taxon>Pseudomonadati</taxon>
        <taxon>Thermodesulfobacteriota</taxon>
        <taxon>Desulfovibrionia</taxon>
        <taxon>Desulfovibrionales</taxon>
        <taxon>Desulfovibrionaceae</taxon>
        <taxon>Desulfovibrio</taxon>
    </lineage>
</organism>